<name>A0A1G4AMK4_9PEZI</name>
<dbReference type="PRINTS" id="PR00929">
    <property type="entry name" value="ATHOOK"/>
</dbReference>
<feature type="region of interest" description="Disordered" evidence="1">
    <location>
        <begin position="97"/>
        <end position="131"/>
    </location>
</feature>
<protein>
    <submittedName>
        <fullName evidence="2">AT hook domain-containing protein</fullName>
    </submittedName>
</protein>
<feature type="compositionally biased region" description="Basic and acidic residues" evidence="1">
    <location>
        <begin position="610"/>
        <end position="640"/>
    </location>
</feature>
<sequence length="673" mass="70988">MAPARIIADSDDSENDFESGDSPLKPTTATIPSEGRSSDPVSVATNSTDPKFFQAIYTEQQRAAAGDPLSKPERTFASNVAAPSSLSAEIKSSLEKTNANISSPISVSDPVSGSNSANVKEPEVVDLTEVTTPKMTAHATPDDMWDVPSSPVGGQAPLATYAKSRLSASCTKRKRANNVDFTSPVAIEIPSQGSTQPFDAAPAARIETGKRARLGNPDLFLSAEDDVDMVVVPHAAAVSSFGDLVSGQKPVSICIEPQTLSASQRLEYEYHSVGPSPEDPAPSPTQPFSTLQAAARSSGATTIAYSTPSQTRVIGLPLASVGGHVTLDTVHEQTQEGFGLPVNPEATVEIQSSPDIISAASVRRKRKNLRDEPPKTTESHREDDGWDPDAIGFHRESYKPHLSRRRGSDVSREDEAGDLESNEIPVADMGPAAQLPFEEPISPIATKPKKRGRPRKSETAVLASPVPAETTTAPQIINASGAVKDAAESETATAATPQTKKKRGRPKKADKNAIESVQQANEKPHVPEAQHSYGADKVDTKTEGKHAVDTPSGKAAKYTKGEHVDTQQGSTADAGDGPREKGNDRVLQPVTPNAALKPGPDGLGPQSAAAERKVAAKKEIRGPADGDKSGTAGKADEKQRLKTPASSSATKPIYRVGLSKRSRIAPLLKSLKK</sequence>
<feature type="region of interest" description="Disordered" evidence="1">
    <location>
        <begin position="1"/>
        <end position="47"/>
    </location>
</feature>
<feature type="region of interest" description="Disordered" evidence="1">
    <location>
        <begin position="58"/>
        <end position="77"/>
    </location>
</feature>
<reference evidence="2 3" key="1">
    <citation type="submission" date="2016-09" db="EMBL/GenBank/DDBJ databases">
        <authorList>
            <person name="Capua I."/>
            <person name="De Benedictis P."/>
            <person name="Joannis T."/>
            <person name="Lombin L.H."/>
            <person name="Cattoli G."/>
        </authorList>
    </citation>
    <scope>NUCLEOTIDE SEQUENCE [LARGE SCALE GENOMIC DNA]</scope>
    <source>
        <strain evidence="2 3">IMI 309357</strain>
    </source>
</reference>
<evidence type="ECO:0000313" key="3">
    <source>
        <dbReference type="Proteomes" id="UP000176998"/>
    </source>
</evidence>
<dbReference type="RefSeq" id="XP_022467595.1">
    <property type="nucleotide sequence ID" value="XM_022625889.1"/>
</dbReference>
<dbReference type="GeneID" id="34567399"/>
<feature type="region of interest" description="Disordered" evidence="1">
    <location>
        <begin position="363"/>
        <end position="673"/>
    </location>
</feature>
<feature type="compositionally biased region" description="Basic and acidic residues" evidence="1">
    <location>
        <begin position="522"/>
        <end position="548"/>
    </location>
</feature>
<dbReference type="SMART" id="SM00384">
    <property type="entry name" value="AT_hook"/>
    <property type="match status" value="2"/>
</dbReference>
<dbReference type="AlphaFoldDB" id="A0A1G4AMK4"/>
<comment type="caution">
    <text evidence="2">The sequence shown here is derived from an EMBL/GenBank/DDBJ whole genome shotgun (WGS) entry which is preliminary data.</text>
</comment>
<dbReference type="GO" id="GO:0003677">
    <property type="term" value="F:DNA binding"/>
    <property type="evidence" value="ECO:0007669"/>
    <property type="project" value="InterPro"/>
</dbReference>
<evidence type="ECO:0000313" key="2">
    <source>
        <dbReference type="EMBL" id="OHE90418.1"/>
    </source>
</evidence>
<dbReference type="EMBL" id="MJBS01000263">
    <property type="protein sequence ID" value="OHE90418.1"/>
    <property type="molecule type" value="Genomic_DNA"/>
</dbReference>
<proteinExistence type="predicted"/>
<dbReference type="Proteomes" id="UP000176998">
    <property type="component" value="Unassembled WGS sequence"/>
</dbReference>
<feature type="compositionally biased region" description="Polar residues" evidence="1">
    <location>
        <begin position="469"/>
        <end position="478"/>
    </location>
</feature>
<dbReference type="OrthoDB" id="5404794at2759"/>
<gene>
    <name evidence="2" type="ORF">CORC01_14278</name>
</gene>
<organism evidence="2 3">
    <name type="scientific">Colletotrichum orchidophilum</name>
    <dbReference type="NCBI Taxonomy" id="1209926"/>
    <lineage>
        <taxon>Eukaryota</taxon>
        <taxon>Fungi</taxon>
        <taxon>Dikarya</taxon>
        <taxon>Ascomycota</taxon>
        <taxon>Pezizomycotina</taxon>
        <taxon>Sordariomycetes</taxon>
        <taxon>Hypocreomycetidae</taxon>
        <taxon>Glomerellales</taxon>
        <taxon>Glomerellaceae</taxon>
        <taxon>Colletotrichum</taxon>
    </lineage>
</organism>
<dbReference type="InterPro" id="IPR017956">
    <property type="entry name" value="AT_hook_DNA-bd_motif"/>
</dbReference>
<feature type="compositionally biased region" description="Basic and acidic residues" evidence="1">
    <location>
        <begin position="369"/>
        <end position="383"/>
    </location>
</feature>
<feature type="compositionally biased region" description="Low complexity" evidence="1">
    <location>
        <begin position="101"/>
        <end position="114"/>
    </location>
</feature>
<dbReference type="Pfam" id="PF02178">
    <property type="entry name" value="AT_hook"/>
    <property type="match status" value="2"/>
</dbReference>
<keyword evidence="3" id="KW-1185">Reference proteome</keyword>
<accession>A0A1G4AMK4</accession>
<evidence type="ECO:0000256" key="1">
    <source>
        <dbReference type="SAM" id="MobiDB-lite"/>
    </source>
</evidence>
<feature type="compositionally biased region" description="Acidic residues" evidence="1">
    <location>
        <begin position="9"/>
        <end position="19"/>
    </location>
</feature>